<proteinExistence type="predicted"/>
<dbReference type="Proteomes" id="UP000008311">
    <property type="component" value="Unassembled WGS sequence"/>
</dbReference>
<reference evidence="3" key="1">
    <citation type="journal article" date="2010" name="Nat. Biotechnol.">
        <title>Draft genome sequence of the oilseed species Ricinus communis.</title>
        <authorList>
            <person name="Chan A.P."/>
            <person name="Crabtree J."/>
            <person name="Zhao Q."/>
            <person name="Lorenzi H."/>
            <person name="Orvis J."/>
            <person name="Puiu D."/>
            <person name="Melake-Berhan A."/>
            <person name="Jones K.M."/>
            <person name="Redman J."/>
            <person name="Chen G."/>
            <person name="Cahoon E.B."/>
            <person name="Gedil M."/>
            <person name="Stanke M."/>
            <person name="Haas B.J."/>
            <person name="Wortman J.R."/>
            <person name="Fraser-Liggett C.M."/>
            <person name="Ravel J."/>
            <person name="Rabinowicz P.D."/>
        </authorList>
    </citation>
    <scope>NUCLEOTIDE SEQUENCE [LARGE SCALE GENOMIC DNA]</scope>
    <source>
        <strain evidence="3">cv. Hale</strain>
    </source>
</reference>
<accession>B9SN23</accession>
<dbReference type="InParanoid" id="B9SN23"/>
<protein>
    <submittedName>
        <fullName evidence="2">Uncharacterized protein</fullName>
    </submittedName>
</protein>
<gene>
    <name evidence="2" type="ORF">RCOM_0311380</name>
</gene>
<feature type="compositionally biased region" description="Basic and acidic residues" evidence="1">
    <location>
        <begin position="142"/>
        <end position="161"/>
    </location>
</feature>
<dbReference type="AlphaFoldDB" id="B9SN23"/>
<sequence>MPPAIFVTVARIKLTPFPFFLIKDLHFIIEFWPTTPEQNISKSFIITSVLISKRDVQLHLLHFGIRRMLHVGIRRSCLADVDSLNFSSQRHEILTGTFTLLAKRKTLSNGNIEPISWVYKDSSTARRPKEKEGKSSAYNESGKSDMGKDEDRDSHILDKARARTTSLVERKDRMWRFMWEAEETNQQIE</sequence>
<keyword evidence="3" id="KW-1185">Reference proteome</keyword>
<dbReference type="EMBL" id="EQ974042">
    <property type="protein sequence ID" value="EEF34958.1"/>
    <property type="molecule type" value="Genomic_DNA"/>
</dbReference>
<feature type="region of interest" description="Disordered" evidence="1">
    <location>
        <begin position="126"/>
        <end position="162"/>
    </location>
</feature>
<name>B9SN23_RICCO</name>
<organism evidence="2 3">
    <name type="scientific">Ricinus communis</name>
    <name type="common">Castor bean</name>
    <dbReference type="NCBI Taxonomy" id="3988"/>
    <lineage>
        <taxon>Eukaryota</taxon>
        <taxon>Viridiplantae</taxon>
        <taxon>Streptophyta</taxon>
        <taxon>Embryophyta</taxon>
        <taxon>Tracheophyta</taxon>
        <taxon>Spermatophyta</taxon>
        <taxon>Magnoliopsida</taxon>
        <taxon>eudicotyledons</taxon>
        <taxon>Gunneridae</taxon>
        <taxon>Pentapetalae</taxon>
        <taxon>rosids</taxon>
        <taxon>fabids</taxon>
        <taxon>Malpighiales</taxon>
        <taxon>Euphorbiaceae</taxon>
        <taxon>Acalyphoideae</taxon>
        <taxon>Acalypheae</taxon>
        <taxon>Ricinus</taxon>
    </lineage>
</organism>
<evidence type="ECO:0000256" key="1">
    <source>
        <dbReference type="SAM" id="MobiDB-lite"/>
    </source>
</evidence>
<evidence type="ECO:0000313" key="2">
    <source>
        <dbReference type="EMBL" id="EEF34958.1"/>
    </source>
</evidence>
<evidence type="ECO:0000313" key="3">
    <source>
        <dbReference type="Proteomes" id="UP000008311"/>
    </source>
</evidence>